<dbReference type="AlphaFoldDB" id="A0A3B1DVM5"/>
<dbReference type="GO" id="GO:0000105">
    <property type="term" value="P:L-histidine biosynthetic process"/>
    <property type="evidence" value="ECO:0007669"/>
    <property type="project" value="UniProtKB-UniRule"/>
</dbReference>
<feature type="active site" description="Proton acceptor" evidence="9">
    <location>
        <position position="7"/>
    </location>
</feature>
<evidence type="ECO:0000256" key="1">
    <source>
        <dbReference type="ARBA" id="ARBA00000901"/>
    </source>
</evidence>
<gene>
    <name evidence="9 11" type="primary">hisA</name>
    <name evidence="11" type="ORF">BUCINSTRO3249_0074</name>
</gene>
<evidence type="ECO:0000256" key="3">
    <source>
        <dbReference type="ARBA" id="ARBA00005133"/>
    </source>
</evidence>
<dbReference type="GO" id="GO:0005737">
    <property type="term" value="C:cytoplasm"/>
    <property type="evidence" value="ECO:0007669"/>
    <property type="project" value="UniProtKB-SubCell"/>
</dbReference>
<dbReference type="GO" id="GO:0000162">
    <property type="term" value="P:L-tryptophan biosynthetic process"/>
    <property type="evidence" value="ECO:0007669"/>
    <property type="project" value="TreeGrafter"/>
</dbReference>
<dbReference type="InterPro" id="IPR013785">
    <property type="entry name" value="Aldolase_TIM"/>
</dbReference>
<keyword evidence="5 9" id="KW-0963">Cytoplasm</keyword>
<comment type="pathway">
    <text evidence="3 9">Amino-acid biosynthesis; L-histidine biosynthesis; L-histidine from 5-phospho-alpha-D-ribose 1-diphosphate: step 4/9.</text>
</comment>
<dbReference type="Proteomes" id="UP000271849">
    <property type="component" value="Chromosome"/>
</dbReference>
<dbReference type="Gene3D" id="3.20.20.70">
    <property type="entry name" value="Aldolase class I"/>
    <property type="match status" value="1"/>
</dbReference>
<dbReference type="Pfam" id="PF00977">
    <property type="entry name" value="His_biosynth"/>
    <property type="match status" value="1"/>
</dbReference>
<dbReference type="InterPro" id="IPR011060">
    <property type="entry name" value="RibuloseP-bd_barrel"/>
</dbReference>
<dbReference type="HAMAP" id="MF_01014">
    <property type="entry name" value="HisA"/>
    <property type="match status" value="1"/>
</dbReference>
<sequence length="247" mass="28442">MIIPSLDFIKGKIVRLYKGNYNKKTFYKVDIYQKIDEYIQQGANNIHLVDLDGSSCPQNRQKEILTIISFFRDRVNFQVGGGIRSKSDIEDLFRAGTKKIVIGTLAILNPDKFKYWLKKYGCENFVLAVDVHINNQKEYKIAINGWKKITTITLDSIINEFLPYGLKYILCTDISRDGTFSGPNIYLYKYLKKYFPHIILQASGGISSLLDLDKLKKNNIEHVIIGRALLESKFTVLEAIQCWQNVL</sequence>
<dbReference type="SUPFAM" id="SSF51366">
    <property type="entry name" value="Ribulose-phoshate binding barrel"/>
    <property type="match status" value="1"/>
</dbReference>
<keyword evidence="8 9" id="KW-0413">Isomerase</keyword>
<dbReference type="InterPro" id="IPR044524">
    <property type="entry name" value="Isoase_HisA-like"/>
</dbReference>
<dbReference type="PANTHER" id="PTHR43090">
    <property type="entry name" value="1-(5-PHOSPHORIBOSYL)-5-[(5-PHOSPHORIBOSYLAMINO)METHYLIDENEAMINO] IMIDAZOLE-4-CARBOXAMIDE ISOMERASE"/>
    <property type="match status" value="1"/>
</dbReference>
<comment type="catalytic activity">
    <reaction evidence="1 9">
        <text>1-(5-phospho-beta-D-ribosyl)-5-[(5-phospho-beta-D-ribosylamino)methylideneamino]imidazole-4-carboxamide = 5-[(5-phospho-1-deoxy-D-ribulos-1-ylimino)methylamino]-1-(5-phospho-beta-D-ribosyl)imidazole-4-carboxamide</text>
        <dbReference type="Rhea" id="RHEA:15469"/>
        <dbReference type="ChEBI" id="CHEBI:58435"/>
        <dbReference type="ChEBI" id="CHEBI:58525"/>
        <dbReference type="EC" id="5.3.1.16"/>
    </reaction>
</comment>
<evidence type="ECO:0000256" key="9">
    <source>
        <dbReference type="HAMAP-Rule" id="MF_01014"/>
    </source>
</evidence>
<dbReference type="RefSeq" id="WP_158348950.1">
    <property type="nucleotide sequence ID" value="NZ_LR025085.1"/>
</dbReference>
<protein>
    <recommendedName>
        <fullName evidence="9">1-(5-phosphoribosyl)-5-[(5-phosphoribosylamino)methylideneamino] imidazole-4-carboxamide isomerase</fullName>
        <ecNumber evidence="9">5.3.1.16</ecNumber>
    </recommendedName>
    <alternativeName>
        <fullName evidence="9">Phosphoribosylformimino-5-aminoimidazole carboxamide ribotide isomerase</fullName>
    </alternativeName>
</protein>
<comment type="subcellular location">
    <subcellularLocation>
        <location evidence="2 9">Cytoplasm</location>
    </subcellularLocation>
</comment>
<dbReference type="OrthoDB" id="9807749at2"/>
<dbReference type="EC" id="5.3.1.16" evidence="9"/>
<evidence type="ECO:0000256" key="5">
    <source>
        <dbReference type="ARBA" id="ARBA00022490"/>
    </source>
</evidence>
<dbReference type="UniPathway" id="UPA00031">
    <property type="reaction ID" value="UER00009"/>
</dbReference>
<dbReference type="PANTHER" id="PTHR43090:SF2">
    <property type="entry name" value="1-(5-PHOSPHORIBOSYL)-5-[(5-PHOSPHORIBOSYLAMINO)METHYLIDENEAMINO] IMIDAZOLE-4-CARBOXAMIDE ISOMERASE"/>
    <property type="match status" value="1"/>
</dbReference>
<dbReference type="InterPro" id="IPR006062">
    <property type="entry name" value="His_biosynth"/>
</dbReference>
<evidence type="ECO:0000313" key="12">
    <source>
        <dbReference type="Proteomes" id="UP000271849"/>
    </source>
</evidence>
<evidence type="ECO:0000256" key="7">
    <source>
        <dbReference type="ARBA" id="ARBA00023102"/>
    </source>
</evidence>
<evidence type="ECO:0000256" key="4">
    <source>
        <dbReference type="ARBA" id="ARBA00009667"/>
    </source>
</evidence>
<keyword evidence="6 9" id="KW-0028">Amino-acid biosynthesis</keyword>
<dbReference type="STRING" id="1921549.GCA_900128825_00073"/>
<feature type="active site" description="Proton donor" evidence="9">
    <location>
        <position position="130"/>
    </location>
</feature>
<dbReference type="FunFam" id="3.20.20.70:FF:000009">
    <property type="entry name" value="1-(5-phosphoribosyl)-5-[(5-phosphoribosylamino)methylideneamino] imidazole-4-carboxamide isomerase"/>
    <property type="match status" value="1"/>
</dbReference>
<dbReference type="GO" id="GO:0003949">
    <property type="term" value="F:1-(5-phosphoribosyl)-5-[(5-phosphoribosylamino)methylideneamino]imidazole-4-carboxamide isomerase activity"/>
    <property type="evidence" value="ECO:0007669"/>
    <property type="project" value="UniProtKB-UniRule"/>
</dbReference>
<keyword evidence="7 9" id="KW-0368">Histidine biosynthesis</keyword>
<evidence type="ECO:0000256" key="6">
    <source>
        <dbReference type="ARBA" id="ARBA00022605"/>
    </source>
</evidence>
<dbReference type="InterPro" id="IPR023016">
    <property type="entry name" value="HisA/PriA"/>
</dbReference>
<dbReference type="EMBL" id="LR025085">
    <property type="protein sequence ID" value="VAX76313.1"/>
    <property type="molecule type" value="Genomic_DNA"/>
</dbReference>
<reference evidence="12" key="1">
    <citation type="submission" date="2018-09" db="EMBL/GenBank/DDBJ databases">
        <authorList>
            <person name="Manzano-Marin A."/>
            <person name="Manzano-Marin A."/>
        </authorList>
    </citation>
    <scope>NUCLEOTIDE SEQUENCE [LARGE SCALE GENOMIC DNA]</scope>
    <source>
        <strain evidence="12">BuCistrobi</strain>
    </source>
</reference>
<comment type="similarity">
    <text evidence="4 9 10">Belongs to the HisA/HisF family.</text>
</comment>
<evidence type="ECO:0000256" key="10">
    <source>
        <dbReference type="RuleBase" id="RU003657"/>
    </source>
</evidence>
<name>A0A3B1DVM5_9GAMM</name>
<accession>A0A3B1DVM5</accession>
<dbReference type="CDD" id="cd04732">
    <property type="entry name" value="HisA"/>
    <property type="match status" value="1"/>
</dbReference>
<proteinExistence type="inferred from homology"/>
<organism evidence="11 12">
    <name type="scientific">Buchnera aphidicola</name>
    <name type="common">Cinara strobi</name>
    <dbReference type="NCBI Taxonomy" id="1921549"/>
    <lineage>
        <taxon>Bacteria</taxon>
        <taxon>Pseudomonadati</taxon>
        <taxon>Pseudomonadota</taxon>
        <taxon>Gammaproteobacteria</taxon>
        <taxon>Enterobacterales</taxon>
        <taxon>Erwiniaceae</taxon>
        <taxon>Buchnera</taxon>
    </lineage>
</organism>
<evidence type="ECO:0000256" key="2">
    <source>
        <dbReference type="ARBA" id="ARBA00004496"/>
    </source>
</evidence>
<evidence type="ECO:0000256" key="8">
    <source>
        <dbReference type="ARBA" id="ARBA00023235"/>
    </source>
</evidence>
<evidence type="ECO:0000313" key="11">
    <source>
        <dbReference type="EMBL" id="VAX76313.1"/>
    </source>
</evidence>